<feature type="domain" description="Cyclin-dependent kinase inhibitor" evidence="7">
    <location>
        <begin position="33"/>
        <end position="79"/>
    </location>
</feature>
<dbReference type="PANTHER" id="PTHR10265:SF45">
    <property type="entry name" value="DACAPO"/>
    <property type="match status" value="1"/>
</dbReference>
<evidence type="ECO:0000256" key="4">
    <source>
        <dbReference type="ARBA" id="ARBA00023242"/>
    </source>
</evidence>
<dbReference type="Proteomes" id="UP000887566">
    <property type="component" value="Unplaced"/>
</dbReference>
<dbReference type="AlphaFoldDB" id="A0A914V3D4"/>
<dbReference type="GO" id="GO:0005634">
    <property type="term" value="C:nucleus"/>
    <property type="evidence" value="ECO:0007669"/>
    <property type="project" value="UniProtKB-SubCell"/>
</dbReference>
<evidence type="ECO:0000259" key="7">
    <source>
        <dbReference type="Pfam" id="PF02234"/>
    </source>
</evidence>
<dbReference type="GO" id="GO:0004861">
    <property type="term" value="F:cyclin-dependent protein serine/threonine kinase inhibitor activity"/>
    <property type="evidence" value="ECO:0007669"/>
    <property type="project" value="InterPro"/>
</dbReference>
<evidence type="ECO:0000256" key="2">
    <source>
        <dbReference type="ARBA" id="ARBA00006726"/>
    </source>
</evidence>
<accession>A0A914V3D4</accession>
<name>A0A914V3D4_9BILA</name>
<evidence type="ECO:0000313" key="8">
    <source>
        <dbReference type="Proteomes" id="UP000887566"/>
    </source>
</evidence>
<keyword evidence="5" id="KW-0131">Cell cycle</keyword>
<dbReference type="GO" id="GO:0051726">
    <property type="term" value="P:regulation of cell cycle"/>
    <property type="evidence" value="ECO:0007669"/>
    <property type="project" value="InterPro"/>
</dbReference>
<dbReference type="PANTHER" id="PTHR10265">
    <property type="entry name" value="CYCLIN-DEPENDENT KINASE INHIBITOR 1"/>
    <property type="match status" value="1"/>
</dbReference>
<dbReference type="WBParaSite" id="PSAMB.scaffold14962size1726.g36315.t1">
    <property type="protein sequence ID" value="PSAMB.scaffold14962size1726.g36315.t1"/>
    <property type="gene ID" value="PSAMB.scaffold14962size1726.g36315"/>
</dbReference>
<comment type="similarity">
    <text evidence="2">Belongs to the CDI family.</text>
</comment>
<evidence type="ECO:0000256" key="6">
    <source>
        <dbReference type="SAM" id="MobiDB-lite"/>
    </source>
</evidence>
<evidence type="ECO:0000256" key="5">
    <source>
        <dbReference type="ARBA" id="ARBA00023306"/>
    </source>
</evidence>
<feature type="compositionally biased region" description="Polar residues" evidence="6">
    <location>
        <begin position="1"/>
        <end position="13"/>
    </location>
</feature>
<proteinExistence type="inferred from homology"/>
<organism evidence="8 9">
    <name type="scientific">Plectus sambesii</name>
    <dbReference type="NCBI Taxonomy" id="2011161"/>
    <lineage>
        <taxon>Eukaryota</taxon>
        <taxon>Metazoa</taxon>
        <taxon>Ecdysozoa</taxon>
        <taxon>Nematoda</taxon>
        <taxon>Chromadorea</taxon>
        <taxon>Plectida</taxon>
        <taxon>Plectina</taxon>
        <taxon>Plectoidea</taxon>
        <taxon>Plectidae</taxon>
        <taxon>Plectus</taxon>
    </lineage>
</organism>
<sequence length="162" mass="17760">MIASTLHSLSPSTAAALDDSHPDKPKRRPAARCLFGRADPDVTKKWLRDRLNELQQEQNQRWNFDFVNDCPLALADRFVFTPMAESDVPAFYRSKSIGMRRRKSSTAEENQAPVIAPECSTASSTSSLLPTTDALESAAGRLGNATATPALVKRQSKITGKN</sequence>
<evidence type="ECO:0000256" key="3">
    <source>
        <dbReference type="ARBA" id="ARBA00023013"/>
    </source>
</evidence>
<protein>
    <submittedName>
        <fullName evidence="9">Cyclin-dependent kinase inhibitor domain-containing protein</fullName>
    </submittedName>
</protein>
<keyword evidence="8" id="KW-1185">Reference proteome</keyword>
<reference evidence="9" key="1">
    <citation type="submission" date="2022-11" db="UniProtKB">
        <authorList>
            <consortium name="WormBaseParasite"/>
        </authorList>
    </citation>
    <scope>IDENTIFICATION</scope>
</reference>
<evidence type="ECO:0000313" key="9">
    <source>
        <dbReference type="WBParaSite" id="PSAMB.scaffold14962size1726.g36315.t1"/>
    </source>
</evidence>
<dbReference type="InterPro" id="IPR003175">
    <property type="entry name" value="CDI_dom"/>
</dbReference>
<evidence type="ECO:0000256" key="1">
    <source>
        <dbReference type="ARBA" id="ARBA00004123"/>
    </source>
</evidence>
<feature type="region of interest" description="Disordered" evidence="6">
    <location>
        <begin position="1"/>
        <end position="30"/>
    </location>
</feature>
<comment type="subcellular location">
    <subcellularLocation>
        <location evidence="1">Nucleus</location>
    </subcellularLocation>
</comment>
<dbReference type="Gene3D" id="4.10.365.10">
    <property type="entry name" value="p27"/>
    <property type="match status" value="1"/>
</dbReference>
<dbReference type="Pfam" id="PF02234">
    <property type="entry name" value="CDI"/>
    <property type="match status" value="1"/>
</dbReference>
<dbReference type="InterPro" id="IPR044898">
    <property type="entry name" value="CDI_dom_sf"/>
</dbReference>
<keyword evidence="4" id="KW-0539">Nucleus</keyword>
<keyword evidence="3" id="KW-0649">Protein kinase inhibitor</keyword>